<accession>A0A345JSH3</accession>
<dbReference type="AlphaFoldDB" id="A0A345JSH3"/>
<dbReference type="KEGG" id="foo:CGC45_06560"/>
<sequence>MSKQVAQKLVNQKCDLLRAQNEEITVNKVRKLIGEGVSIIDLVEKVSLYKDDKKQALAIAEQETLELKQPVRDELLETVRTTLNQFDVDRDDIAFSLRSNIMQYIQQQISKGTTKLKHKQVELSNKNDSLEISNLSLDRRYKELLEKYNQLKEEAYSLKQSYNTKSIKFLEKETTEKMLLAWEDFKGIKEQLASLTMYSKVAAYDKSGVIVIKFPATDFLTQECRAGVSRYLKAKTVFDYNIQAWVLSGFKDILKTLDFLQRNKFVFSKELETIAYLRRQKS</sequence>
<dbReference type="Proteomes" id="UP000253862">
    <property type="component" value="Chromosome"/>
</dbReference>
<protein>
    <submittedName>
        <fullName evidence="2">Uncharacterized protein</fullName>
    </submittedName>
</protein>
<reference evidence="2 3" key="1">
    <citation type="submission" date="2017-07" db="EMBL/GenBank/DDBJ databases">
        <title>Complete genome sequences and comparative analysis of the novel pathogen Francisella opportunistica.</title>
        <authorList>
            <person name="Dietrich E.A."/>
            <person name="Kingry L.C."/>
            <person name="Petersen J.M."/>
        </authorList>
    </citation>
    <scope>NUCLEOTIDE SEQUENCE [LARGE SCALE GENOMIC DNA]</scope>
    <source>
        <strain evidence="2 3">14-2155</strain>
    </source>
</reference>
<name>A0A345JSH3_9GAMM</name>
<proteinExistence type="predicted"/>
<feature type="coiled-coil region" evidence="1">
    <location>
        <begin position="127"/>
        <end position="161"/>
    </location>
</feature>
<dbReference type="RefSeq" id="WP_071629538.1">
    <property type="nucleotide sequence ID" value="NZ_CP022375.1"/>
</dbReference>
<evidence type="ECO:0000313" key="2">
    <source>
        <dbReference type="EMBL" id="AXH30269.1"/>
    </source>
</evidence>
<keyword evidence="3" id="KW-1185">Reference proteome</keyword>
<organism evidence="2 3">
    <name type="scientific">Francisella opportunistica</name>
    <dbReference type="NCBI Taxonomy" id="2016517"/>
    <lineage>
        <taxon>Bacteria</taxon>
        <taxon>Pseudomonadati</taxon>
        <taxon>Pseudomonadota</taxon>
        <taxon>Gammaproteobacteria</taxon>
        <taxon>Thiotrichales</taxon>
        <taxon>Francisellaceae</taxon>
        <taxon>Francisella</taxon>
    </lineage>
</organism>
<dbReference type="OrthoDB" id="5622418at2"/>
<evidence type="ECO:0000256" key="1">
    <source>
        <dbReference type="SAM" id="Coils"/>
    </source>
</evidence>
<gene>
    <name evidence="2" type="ORF">CGC43_06570</name>
</gene>
<keyword evidence="1" id="KW-0175">Coiled coil</keyword>
<evidence type="ECO:0000313" key="3">
    <source>
        <dbReference type="Proteomes" id="UP000253862"/>
    </source>
</evidence>
<dbReference type="EMBL" id="CP022375">
    <property type="protein sequence ID" value="AXH30269.1"/>
    <property type="molecule type" value="Genomic_DNA"/>
</dbReference>